<evidence type="ECO:0000256" key="5">
    <source>
        <dbReference type="ARBA" id="ARBA00022692"/>
    </source>
</evidence>
<dbReference type="Pfam" id="PF00528">
    <property type="entry name" value="BPD_transp_1"/>
    <property type="match status" value="1"/>
</dbReference>
<keyword evidence="4" id="KW-1003">Cell membrane</keyword>
<sequence length="315" mass="34111">MATLTSSANPQKNGAARRLSTLLYRHDALLLLLLLAPPLAWFGVVYLGSLATLLVQSVYTFDDFTMAVTRDVTFANYRHLVDAANLDIVLRTLAMAAAVTVASAFIAFPIAYYMARYARGAEKAFFYIAVMLPMWASYIVKVYAWTVVLAKGGIAWWFVERLGLAGFVEALLTLPYVGGSTLATSHFGRFLVFTYIWLPFMILPIQAALERVPASLIAASADLGATPLQTFRLVILPMAFPGVVAGSIFTFSLTLGDYIIPQLIGPSGLFIGTMVYTMQGSVGNIPLAAAFTVVPIVLIALYLAIARRLGAFDAL</sequence>
<evidence type="ECO:0000313" key="10">
    <source>
        <dbReference type="EMBL" id="RXZ45092.1"/>
    </source>
</evidence>
<dbReference type="Proteomes" id="UP000290682">
    <property type="component" value="Unassembled WGS sequence"/>
</dbReference>
<feature type="transmembrane region" description="Helical" evidence="8">
    <location>
        <begin position="88"/>
        <end position="112"/>
    </location>
</feature>
<evidence type="ECO:0000256" key="7">
    <source>
        <dbReference type="ARBA" id="ARBA00023136"/>
    </source>
</evidence>
<reference evidence="10 11" key="1">
    <citation type="submission" date="2018-10" db="EMBL/GenBank/DDBJ databases">
        <title>Draft genome of Fastidiocella sp. strain 375T, a bacterium isolated from a karstic cave dripping water.</title>
        <authorList>
            <person name="Coelho C."/>
            <person name="Verissimo A."/>
            <person name="Tiago I."/>
        </authorList>
    </citation>
    <scope>NUCLEOTIDE SEQUENCE [LARGE SCALE GENOMIC DNA]</scope>
    <source>
        <strain evidence="10 11">CAVE-375</strain>
    </source>
</reference>
<feature type="transmembrane region" description="Helical" evidence="8">
    <location>
        <begin position="229"/>
        <end position="251"/>
    </location>
</feature>
<dbReference type="SUPFAM" id="SSF161098">
    <property type="entry name" value="MetI-like"/>
    <property type="match status" value="1"/>
</dbReference>
<comment type="caution">
    <text evidence="10">The sequence shown here is derived from an EMBL/GenBank/DDBJ whole genome shotgun (WGS) entry which is preliminary data.</text>
</comment>
<evidence type="ECO:0000256" key="2">
    <source>
        <dbReference type="ARBA" id="ARBA00007069"/>
    </source>
</evidence>
<feature type="transmembrane region" description="Helical" evidence="8">
    <location>
        <begin position="285"/>
        <end position="305"/>
    </location>
</feature>
<dbReference type="PROSITE" id="PS50928">
    <property type="entry name" value="ABC_TM1"/>
    <property type="match status" value="1"/>
</dbReference>
<keyword evidence="11" id="KW-1185">Reference proteome</keyword>
<evidence type="ECO:0000256" key="1">
    <source>
        <dbReference type="ARBA" id="ARBA00004651"/>
    </source>
</evidence>
<keyword evidence="5 8" id="KW-0812">Transmembrane</keyword>
<dbReference type="InterPro" id="IPR000515">
    <property type="entry name" value="MetI-like"/>
</dbReference>
<evidence type="ECO:0000256" key="8">
    <source>
        <dbReference type="RuleBase" id="RU363032"/>
    </source>
</evidence>
<feature type="transmembrane region" description="Helical" evidence="8">
    <location>
        <begin position="124"/>
        <end position="148"/>
    </location>
</feature>
<feature type="transmembrane region" description="Helical" evidence="8">
    <location>
        <begin position="154"/>
        <end position="178"/>
    </location>
</feature>
<dbReference type="RefSeq" id="WP_129211774.1">
    <property type="nucleotide sequence ID" value="NZ_REGR01000002.1"/>
</dbReference>
<comment type="similarity">
    <text evidence="2">Belongs to the binding-protein-dependent transport system permease family. CysTW subfamily.</text>
</comment>
<dbReference type="Gene3D" id="1.10.3720.10">
    <property type="entry name" value="MetI-like"/>
    <property type="match status" value="1"/>
</dbReference>
<feature type="domain" description="ABC transmembrane type-1" evidence="9">
    <location>
        <begin position="89"/>
        <end position="306"/>
    </location>
</feature>
<evidence type="ECO:0000256" key="4">
    <source>
        <dbReference type="ARBA" id="ARBA00022475"/>
    </source>
</evidence>
<comment type="subcellular location">
    <subcellularLocation>
        <location evidence="1 8">Cell membrane</location>
        <topology evidence="1 8">Multi-pass membrane protein</topology>
    </subcellularLocation>
</comment>
<keyword evidence="7 8" id="KW-0472">Membrane</keyword>
<feature type="transmembrane region" description="Helical" evidence="8">
    <location>
        <begin position="28"/>
        <end position="55"/>
    </location>
</feature>
<gene>
    <name evidence="10" type="ORF">EBB06_04160</name>
</gene>
<keyword evidence="3 8" id="KW-0813">Transport</keyword>
<accession>A0ABY0FIB7</accession>
<name>A0ABY0FIB7_9NEIS</name>
<feature type="transmembrane region" description="Helical" evidence="8">
    <location>
        <begin position="258"/>
        <end position="279"/>
    </location>
</feature>
<keyword evidence="6 8" id="KW-1133">Transmembrane helix</keyword>
<dbReference type="EMBL" id="REGR01000002">
    <property type="protein sequence ID" value="RXZ45092.1"/>
    <property type="molecule type" value="Genomic_DNA"/>
</dbReference>
<evidence type="ECO:0000256" key="3">
    <source>
        <dbReference type="ARBA" id="ARBA00022448"/>
    </source>
</evidence>
<evidence type="ECO:0000256" key="6">
    <source>
        <dbReference type="ARBA" id="ARBA00022989"/>
    </source>
</evidence>
<dbReference type="CDD" id="cd06261">
    <property type="entry name" value="TM_PBP2"/>
    <property type="match status" value="1"/>
</dbReference>
<evidence type="ECO:0000259" key="9">
    <source>
        <dbReference type="PROSITE" id="PS50928"/>
    </source>
</evidence>
<proteinExistence type="inferred from homology"/>
<protein>
    <submittedName>
        <fullName evidence="10">ABC transporter permease</fullName>
    </submittedName>
</protein>
<feature type="transmembrane region" description="Helical" evidence="8">
    <location>
        <begin position="190"/>
        <end position="209"/>
    </location>
</feature>
<dbReference type="PANTHER" id="PTHR42929:SF1">
    <property type="entry name" value="INNER MEMBRANE ABC TRANSPORTER PERMEASE PROTEIN YDCU-RELATED"/>
    <property type="match status" value="1"/>
</dbReference>
<dbReference type="InterPro" id="IPR035906">
    <property type="entry name" value="MetI-like_sf"/>
</dbReference>
<evidence type="ECO:0000313" key="11">
    <source>
        <dbReference type="Proteomes" id="UP000290682"/>
    </source>
</evidence>
<organism evidence="10 11">
    <name type="scientific">Crenobacter cavernae</name>
    <dbReference type="NCBI Taxonomy" id="2290923"/>
    <lineage>
        <taxon>Bacteria</taxon>
        <taxon>Pseudomonadati</taxon>
        <taxon>Pseudomonadota</taxon>
        <taxon>Betaproteobacteria</taxon>
        <taxon>Neisseriales</taxon>
        <taxon>Neisseriaceae</taxon>
        <taxon>Crenobacter</taxon>
    </lineage>
</organism>
<dbReference type="PANTHER" id="PTHR42929">
    <property type="entry name" value="INNER MEMBRANE ABC TRANSPORTER PERMEASE PROTEIN YDCU-RELATED-RELATED"/>
    <property type="match status" value="1"/>
</dbReference>